<keyword evidence="3" id="KW-1133">Transmembrane helix</keyword>
<evidence type="ECO:0000256" key="3">
    <source>
        <dbReference type="ARBA" id="ARBA00022989"/>
    </source>
</evidence>
<name>A0A9X4JT67_9FIRM</name>
<dbReference type="PROSITE" id="PS50005">
    <property type="entry name" value="TPR"/>
    <property type="match status" value="1"/>
</dbReference>
<evidence type="ECO:0000256" key="4">
    <source>
        <dbReference type="ARBA" id="ARBA00023136"/>
    </source>
</evidence>
<proteinExistence type="predicted"/>
<evidence type="ECO:0000256" key="1">
    <source>
        <dbReference type="ARBA" id="ARBA00004141"/>
    </source>
</evidence>
<gene>
    <name evidence="7" type="ORF">L7E55_07705</name>
</gene>
<dbReference type="InterPro" id="IPR007311">
    <property type="entry name" value="ST7"/>
</dbReference>
<feature type="region of interest" description="Disordered" evidence="6">
    <location>
        <begin position="226"/>
        <end position="250"/>
    </location>
</feature>
<evidence type="ECO:0000313" key="7">
    <source>
        <dbReference type="EMBL" id="MDF9408244.1"/>
    </source>
</evidence>
<keyword evidence="8" id="KW-1185">Reference proteome</keyword>
<reference evidence="7" key="1">
    <citation type="submission" date="2022-02" db="EMBL/GenBank/DDBJ databases">
        <authorList>
            <person name="Leng L."/>
        </authorList>
    </citation>
    <scope>NUCLEOTIDE SEQUENCE</scope>
    <source>
        <strain evidence="7">JI</strain>
    </source>
</reference>
<evidence type="ECO:0000313" key="8">
    <source>
        <dbReference type="Proteomes" id="UP001154312"/>
    </source>
</evidence>
<feature type="compositionally biased region" description="Basic and acidic residues" evidence="6">
    <location>
        <begin position="226"/>
        <end position="237"/>
    </location>
</feature>
<comment type="caution">
    <text evidence="7">The sequence shown here is derived from an EMBL/GenBank/DDBJ whole genome shotgun (WGS) entry which is preliminary data.</text>
</comment>
<sequence>MQHRVVTEYSNELHQLLVSVSKHFYFGSDGNVRYQEKPMDVNIKNCYKSRKEHLVYYILRDHFSGTFTFQIATTKRLVPLADFLHYAWSEDVGEEKFIWGMPDFIFIPQMITMDGLFSGLNNIHVNPLHPPSGFASGIRIIRDIEDSLSFFMNRTVDHRLEGMSKLRFEVYDYLINSSYRDNIFVKWQTNLPSEGHPRIVPPYPDFIRLFSKGDAGNSGLVLVGKEQKDKGVQQEKQKLKKKKAAPDYPSFSEEKLSQAQELIYDAWEEPNRQKCLALARKALRISPYCADAYNLLAEKSESMEERQDLYQKGVQAGRTALGDLFFKKHAGHFWGYLETRPYMRALAGLSECLWKNGQRQKAIGNYQKMLQLNPNDNQGIRYILINCLLAEAMDGEAEKLLSEYQESSCFMLYSQALLSFRNLDRGKSTKRLKQAIDSNRYVPNYLLGLKRIPWFLPAGYSWGSEEEAVLYASDAYDVWKDTSGALDWLADEIKNGPMEN</sequence>
<keyword evidence="2" id="KW-0812">Transmembrane</keyword>
<dbReference type="InterPro" id="IPR019734">
    <property type="entry name" value="TPR_rpt"/>
</dbReference>
<evidence type="ECO:0000256" key="2">
    <source>
        <dbReference type="ARBA" id="ARBA00022692"/>
    </source>
</evidence>
<dbReference type="SUPFAM" id="SSF48452">
    <property type="entry name" value="TPR-like"/>
    <property type="match status" value="2"/>
</dbReference>
<dbReference type="Pfam" id="PF04184">
    <property type="entry name" value="ST7"/>
    <property type="match status" value="1"/>
</dbReference>
<comment type="subcellular location">
    <subcellularLocation>
        <location evidence="1">Membrane</location>
        <topology evidence="1">Multi-pass membrane protein</topology>
    </subcellularLocation>
</comment>
<dbReference type="GO" id="GO:0016020">
    <property type="term" value="C:membrane"/>
    <property type="evidence" value="ECO:0007669"/>
    <property type="project" value="UniProtKB-SubCell"/>
</dbReference>
<accession>A0A9X4JT67</accession>
<dbReference type="Gene3D" id="1.25.40.10">
    <property type="entry name" value="Tetratricopeptide repeat domain"/>
    <property type="match status" value="1"/>
</dbReference>
<dbReference type="Proteomes" id="UP001154312">
    <property type="component" value="Unassembled WGS sequence"/>
</dbReference>
<dbReference type="AlphaFoldDB" id="A0A9X4JT67"/>
<dbReference type="EMBL" id="JAKOAV010000011">
    <property type="protein sequence ID" value="MDF9408244.1"/>
    <property type="molecule type" value="Genomic_DNA"/>
</dbReference>
<evidence type="ECO:0000256" key="6">
    <source>
        <dbReference type="SAM" id="MobiDB-lite"/>
    </source>
</evidence>
<feature type="repeat" description="TPR" evidence="5">
    <location>
        <begin position="343"/>
        <end position="376"/>
    </location>
</feature>
<keyword evidence="5" id="KW-0802">TPR repeat</keyword>
<evidence type="ECO:0008006" key="9">
    <source>
        <dbReference type="Google" id="ProtNLM"/>
    </source>
</evidence>
<dbReference type="InterPro" id="IPR011990">
    <property type="entry name" value="TPR-like_helical_dom_sf"/>
</dbReference>
<protein>
    <recommendedName>
        <fullName evidence="9">ST7 protein</fullName>
    </recommendedName>
</protein>
<evidence type="ECO:0000256" key="5">
    <source>
        <dbReference type="PROSITE-ProRule" id="PRU00339"/>
    </source>
</evidence>
<keyword evidence="4" id="KW-0472">Membrane</keyword>
<dbReference type="RefSeq" id="WP_277443544.1">
    <property type="nucleotide sequence ID" value="NZ_JAKOAV010000011.1"/>
</dbReference>
<organism evidence="7 8">
    <name type="scientific">Pelotomaculum isophthalicicum JI</name>
    <dbReference type="NCBI Taxonomy" id="947010"/>
    <lineage>
        <taxon>Bacteria</taxon>
        <taxon>Bacillati</taxon>
        <taxon>Bacillota</taxon>
        <taxon>Clostridia</taxon>
        <taxon>Eubacteriales</taxon>
        <taxon>Desulfotomaculaceae</taxon>
        <taxon>Pelotomaculum</taxon>
    </lineage>
</organism>